<dbReference type="Proteomes" id="UP000001520">
    <property type="component" value="Chromosome"/>
</dbReference>
<keyword evidence="1" id="KW-1133">Transmembrane helix</keyword>
<accession>D3P9A7</accession>
<dbReference type="InterPro" id="IPR025202">
    <property type="entry name" value="PLD-like_dom"/>
</dbReference>
<dbReference type="PANTHER" id="PTHR21248">
    <property type="entry name" value="CARDIOLIPIN SYNTHASE"/>
    <property type="match status" value="1"/>
</dbReference>
<dbReference type="SUPFAM" id="SSF56024">
    <property type="entry name" value="Phospholipase D/nuclease"/>
    <property type="match status" value="1"/>
</dbReference>
<evidence type="ECO:0000259" key="2">
    <source>
        <dbReference type="PROSITE" id="PS50035"/>
    </source>
</evidence>
<dbReference type="HOGENOM" id="CLU_122247_0_0_0"/>
<name>D3P9A7_DEFDS</name>
<dbReference type="STRING" id="639282.DEFDS_1842"/>
<dbReference type="eggNOG" id="COG1502">
    <property type="taxonomic scope" value="Bacteria"/>
</dbReference>
<evidence type="ECO:0000313" key="3">
    <source>
        <dbReference type="EMBL" id="BAI81297.1"/>
    </source>
</evidence>
<proteinExistence type="predicted"/>
<dbReference type="RefSeq" id="WP_013008542.1">
    <property type="nucleotide sequence ID" value="NC_013939.1"/>
</dbReference>
<keyword evidence="1" id="KW-0472">Membrane</keyword>
<dbReference type="CDD" id="cd09131">
    <property type="entry name" value="PLDc_unchar3"/>
    <property type="match status" value="1"/>
</dbReference>
<organism evidence="3 4">
    <name type="scientific">Deferribacter desulfuricans (strain DSM 14783 / JCM 11476 / NBRC 101012 / SSM1)</name>
    <dbReference type="NCBI Taxonomy" id="639282"/>
    <lineage>
        <taxon>Bacteria</taxon>
        <taxon>Pseudomonadati</taxon>
        <taxon>Deferribacterota</taxon>
        <taxon>Deferribacteres</taxon>
        <taxon>Deferribacterales</taxon>
        <taxon>Deferribacteraceae</taxon>
        <taxon>Deferribacter</taxon>
    </lineage>
</organism>
<dbReference type="KEGG" id="ddf:DEFDS_1842"/>
<dbReference type="GO" id="GO:0030572">
    <property type="term" value="F:phosphatidyltransferase activity"/>
    <property type="evidence" value="ECO:0007669"/>
    <property type="project" value="UniProtKB-ARBA"/>
</dbReference>
<keyword evidence="4" id="KW-1185">Reference proteome</keyword>
<dbReference type="GO" id="GO:0032049">
    <property type="term" value="P:cardiolipin biosynthetic process"/>
    <property type="evidence" value="ECO:0007669"/>
    <property type="project" value="UniProtKB-ARBA"/>
</dbReference>
<dbReference type="Gene3D" id="3.30.870.10">
    <property type="entry name" value="Endonuclease Chain A"/>
    <property type="match status" value="1"/>
</dbReference>
<feature type="transmembrane region" description="Helical" evidence="1">
    <location>
        <begin position="12"/>
        <end position="31"/>
    </location>
</feature>
<feature type="domain" description="PLD phosphodiesterase" evidence="2">
    <location>
        <begin position="134"/>
        <end position="161"/>
    </location>
</feature>
<sequence length="189" mass="21911">MSYGELLKKKHLYKFLIGLIVLAFIFVNNIVAQPERFEGKVTFLADDKLLKPMIQDIENAKKNIYIAIYMFKTDDYKFNLSNLIEEALYDALDKGVKVYVVFDKGKKDDITTEFNMDTAEELKRRGAVVRFDSPKRRLHSKLMVIDKRIVYIGSHNYTHSALKYNNETSVRIESADVANEAIKYIKGIQ</sequence>
<dbReference type="PANTHER" id="PTHR21248:SF22">
    <property type="entry name" value="PHOSPHOLIPASE D"/>
    <property type="match status" value="1"/>
</dbReference>
<dbReference type="SMART" id="SM00155">
    <property type="entry name" value="PLDc"/>
    <property type="match status" value="1"/>
</dbReference>
<dbReference type="InterPro" id="IPR001736">
    <property type="entry name" value="PLipase_D/transphosphatidylase"/>
</dbReference>
<dbReference type="Pfam" id="PF13091">
    <property type="entry name" value="PLDc_2"/>
    <property type="match status" value="1"/>
</dbReference>
<dbReference type="EMBL" id="AP011529">
    <property type="protein sequence ID" value="BAI81297.1"/>
    <property type="molecule type" value="Genomic_DNA"/>
</dbReference>
<dbReference type="AlphaFoldDB" id="D3P9A7"/>
<dbReference type="PROSITE" id="PS50035">
    <property type="entry name" value="PLD"/>
    <property type="match status" value="1"/>
</dbReference>
<keyword evidence="1" id="KW-0812">Transmembrane</keyword>
<reference evidence="3 4" key="1">
    <citation type="journal article" date="2010" name="DNA Res.">
        <title>Bacterial lifestyle in a deep-sea hydrothermal vent chimney revealed by the genome sequence of the thermophilic bacterium Deferribacter desulfuricans SSM1.</title>
        <authorList>
            <person name="Takaki Y."/>
            <person name="Shimamura S."/>
            <person name="Nakagawa S."/>
            <person name="Fukuhara Y."/>
            <person name="Horikawa H."/>
            <person name="Ankai A."/>
            <person name="Harada T."/>
            <person name="Hosoyama A."/>
            <person name="Oguchi A."/>
            <person name="Fukui S."/>
            <person name="Fujita N."/>
            <person name="Takami H."/>
            <person name="Takai K."/>
        </authorList>
    </citation>
    <scope>NUCLEOTIDE SEQUENCE [LARGE SCALE GENOMIC DNA]</scope>
    <source>
        <strain evidence="4">DSM 14783 / JCM 11476 / NBRC 101012 / SSM1</strain>
    </source>
</reference>
<protein>
    <submittedName>
        <fullName evidence="3">Phospholipase D/transphosphatidylase</fullName>
    </submittedName>
</protein>
<evidence type="ECO:0000256" key="1">
    <source>
        <dbReference type="SAM" id="Phobius"/>
    </source>
</evidence>
<evidence type="ECO:0000313" key="4">
    <source>
        <dbReference type="Proteomes" id="UP000001520"/>
    </source>
</evidence>
<gene>
    <name evidence="3" type="ordered locus">DEFDS_1842</name>
</gene>